<dbReference type="GO" id="GO:0004497">
    <property type="term" value="F:monooxygenase activity"/>
    <property type="evidence" value="ECO:0007669"/>
    <property type="project" value="UniProtKB-ARBA"/>
</dbReference>
<dbReference type="STRING" id="351607.Acel_0962"/>
<name>A0LTH5_ACIC1</name>
<evidence type="ECO:0000256" key="9">
    <source>
        <dbReference type="ARBA" id="ARBA00022714"/>
    </source>
</evidence>
<evidence type="ECO:0000256" key="5">
    <source>
        <dbReference type="ARBA" id="ARBA00022448"/>
    </source>
</evidence>
<dbReference type="FunCoup" id="A0LTH5">
    <property type="interactions" value="36"/>
</dbReference>
<evidence type="ECO:0000256" key="12">
    <source>
        <dbReference type="ARBA" id="ARBA00022989"/>
    </source>
</evidence>
<keyword evidence="11" id="KW-0249">Electron transport</keyword>
<dbReference type="InterPro" id="IPR045603">
    <property type="entry name" value="QcrA_N"/>
</dbReference>
<evidence type="ECO:0000256" key="13">
    <source>
        <dbReference type="ARBA" id="ARBA00023002"/>
    </source>
</evidence>
<keyword evidence="10" id="KW-0479">Metal-binding</keyword>
<dbReference type="GO" id="GO:0046872">
    <property type="term" value="F:metal ion binding"/>
    <property type="evidence" value="ECO:0007669"/>
    <property type="project" value="UniProtKB-KW"/>
</dbReference>
<evidence type="ECO:0000256" key="3">
    <source>
        <dbReference type="ARBA" id="ARBA00010651"/>
    </source>
</evidence>
<keyword evidence="16 20" id="KW-0472">Membrane</keyword>
<keyword evidence="23" id="KW-1185">Reference proteome</keyword>
<dbReference type="eggNOG" id="COG0723">
    <property type="taxonomic scope" value="Bacteria"/>
</dbReference>
<evidence type="ECO:0000313" key="22">
    <source>
        <dbReference type="EMBL" id="ABK52735.1"/>
    </source>
</evidence>
<feature type="transmembrane region" description="Helical" evidence="20">
    <location>
        <begin position="42"/>
        <end position="66"/>
    </location>
</feature>
<dbReference type="InParanoid" id="A0LTH5"/>
<dbReference type="GO" id="GO:0016705">
    <property type="term" value="F:oxidoreductase activity, acting on paired donors, with incorporation or reduction of molecular oxygen"/>
    <property type="evidence" value="ECO:0007669"/>
    <property type="project" value="UniProtKB-ARBA"/>
</dbReference>
<evidence type="ECO:0000256" key="17">
    <source>
        <dbReference type="ARBA" id="ARBA00023157"/>
    </source>
</evidence>
<dbReference type="SUPFAM" id="SSF50022">
    <property type="entry name" value="ISP domain"/>
    <property type="match status" value="1"/>
</dbReference>
<dbReference type="Proteomes" id="UP000008221">
    <property type="component" value="Chromosome"/>
</dbReference>
<feature type="domain" description="Rieske" evidence="21">
    <location>
        <begin position="221"/>
        <end position="312"/>
    </location>
</feature>
<evidence type="ECO:0000256" key="10">
    <source>
        <dbReference type="ARBA" id="ARBA00022723"/>
    </source>
</evidence>
<protein>
    <recommendedName>
        <fullName evidence="4">Cytochrome bc1 complex Rieske iron-sulfur subunit</fullName>
    </recommendedName>
    <alternativeName>
        <fullName evidence="18">Cytochrome bc1 reductase complex subunit QcrA</fullName>
    </alternativeName>
    <alternativeName>
        <fullName evidence="19">Rieske iron-sulfur protein</fullName>
    </alternativeName>
</protein>
<dbReference type="PROSITE" id="PS51296">
    <property type="entry name" value="RIESKE"/>
    <property type="match status" value="1"/>
</dbReference>
<evidence type="ECO:0000256" key="8">
    <source>
        <dbReference type="ARBA" id="ARBA00022692"/>
    </source>
</evidence>
<keyword evidence="6" id="KW-1003">Cell membrane</keyword>
<keyword evidence="5" id="KW-0813">Transport</keyword>
<evidence type="ECO:0000256" key="7">
    <source>
        <dbReference type="ARBA" id="ARBA00022660"/>
    </source>
</evidence>
<evidence type="ECO:0000256" key="4">
    <source>
        <dbReference type="ARBA" id="ARBA00015816"/>
    </source>
</evidence>
<dbReference type="GO" id="GO:0005886">
    <property type="term" value="C:plasma membrane"/>
    <property type="evidence" value="ECO:0007669"/>
    <property type="project" value="UniProtKB-SubCell"/>
</dbReference>
<evidence type="ECO:0000256" key="14">
    <source>
        <dbReference type="ARBA" id="ARBA00023004"/>
    </source>
</evidence>
<evidence type="ECO:0000256" key="1">
    <source>
        <dbReference type="ARBA" id="ARBA00002494"/>
    </source>
</evidence>
<evidence type="ECO:0000256" key="20">
    <source>
        <dbReference type="SAM" id="Phobius"/>
    </source>
</evidence>
<dbReference type="KEGG" id="ace:Acel_0962"/>
<comment type="function">
    <text evidence="1">Iron-sulfur subunit of the cytochrome bc1 complex, an essential component of the respiratory electron transport chain required for ATP synthesis. The bc1 complex catalyzes the oxidation of menaquinol and the reduction of cytochrome c in the respiratory chain. The bc1 complex operates through a Q-cycle mechanism that couples electron transfer to generation of the proton gradient that drives ATP synthesis.</text>
</comment>
<comment type="similarity">
    <text evidence="3">Belongs to the Rieske iron-sulfur protein family.</text>
</comment>
<keyword evidence="15" id="KW-0411">Iron-sulfur</keyword>
<dbReference type="InterPro" id="IPR036922">
    <property type="entry name" value="Rieske_2Fe-2S_sf"/>
</dbReference>
<dbReference type="Gene3D" id="2.102.10.10">
    <property type="entry name" value="Rieske [2Fe-2S] iron-sulphur domain"/>
    <property type="match status" value="1"/>
</dbReference>
<evidence type="ECO:0000256" key="19">
    <source>
        <dbReference type="ARBA" id="ARBA00032409"/>
    </source>
</evidence>
<dbReference type="InterPro" id="IPR017941">
    <property type="entry name" value="Rieske_2Fe-2S"/>
</dbReference>
<evidence type="ECO:0000256" key="6">
    <source>
        <dbReference type="ARBA" id="ARBA00022475"/>
    </source>
</evidence>
<dbReference type="HOGENOM" id="CLU_050668_0_0_11"/>
<evidence type="ECO:0000259" key="21">
    <source>
        <dbReference type="PROSITE" id="PS51296"/>
    </source>
</evidence>
<dbReference type="OrthoDB" id="9802613at2"/>
<dbReference type="PANTHER" id="PTHR10134">
    <property type="entry name" value="CYTOCHROME B-C1 COMPLEX SUBUNIT RIESKE, MITOCHONDRIAL"/>
    <property type="match status" value="1"/>
</dbReference>
<dbReference type="Pfam" id="PF19297">
    <property type="entry name" value="QcrA_N"/>
    <property type="match status" value="1"/>
</dbReference>
<keyword evidence="9" id="KW-0001">2Fe-2S</keyword>
<keyword evidence="8 20" id="KW-0812">Transmembrane</keyword>
<evidence type="ECO:0000256" key="18">
    <source>
        <dbReference type="ARBA" id="ARBA00029586"/>
    </source>
</evidence>
<keyword evidence="7" id="KW-0679">Respiratory chain</keyword>
<organism evidence="22 23">
    <name type="scientific">Acidothermus cellulolyticus (strain ATCC 43068 / DSM 8971 / 11B)</name>
    <dbReference type="NCBI Taxonomy" id="351607"/>
    <lineage>
        <taxon>Bacteria</taxon>
        <taxon>Bacillati</taxon>
        <taxon>Actinomycetota</taxon>
        <taxon>Actinomycetes</taxon>
        <taxon>Acidothermales</taxon>
        <taxon>Acidothermaceae</taxon>
        <taxon>Acidothermus</taxon>
    </lineage>
</organism>
<keyword evidence="12 20" id="KW-1133">Transmembrane helix</keyword>
<dbReference type="GO" id="GO:0051537">
    <property type="term" value="F:2 iron, 2 sulfur cluster binding"/>
    <property type="evidence" value="ECO:0007669"/>
    <property type="project" value="UniProtKB-KW"/>
</dbReference>
<dbReference type="RefSeq" id="WP_011719798.1">
    <property type="nucleotide sequence ID" value="NC_008578.1"/>
</dbReference>
<feature type="transmembrane region" description="Helical" evidence="20">
    <location>
        <begin position="78"/>
        <end position="102"/>
    </location>
</feature>
<sequence>MTDQQIHENRPTPREDIRPRVIERVIRPQDADPRRAKRAERIVALSFLLSAVGTAGFIAAYVAFVPHSTGSAGTSNRWLGASLGVALAGLAFGLIGWVRWLMPAHETVEERHSLASPERDVAAAADIVMTGFRETGLPRRSLLKRTLGLAAGLLALPPIVMLRDLGPLPRTGLRTTPWQKGSLLYNAETGRPVKLGDLEVGGFTTVLPLPREQLSEEDLAKSAVVLIRLRPGTNKPLPGRENWAYQDHVAYSKICTHVGCPLTLYEKQVQQLLCPCHQSTFDVPDGAKVIFGPAARRLPQLPISVHPDTGEFYATAGFDEPVGPSFWERG</sequence>
<comment type="subcellular location">
    <subcellularLocation>
        <location evidence="2">Cell membrane</location>
        <topology evidence="2">Multi-pass membrane protein</topology>
    </subcellularLocation>
</comment>
<keyword evidence="14" id="KW-0408">Iron</keyword>
<keyword evidence="17" id="KW-1015">Disulfide bond</keyword>
<keyword evidence="13" id="KW-0560">Oxidoreductase</keyword>
<reference evidence="22 23" key="1">
    <citation type="journal article" date="2009" name="Genome Res.">
        <title>Complete genome of the cellulolytic thermophile Acidothermus cellulolyticus 11B provides insights into its ecophysiological and evolutionary adaptations.</title>
        <authorList>
            <person name="Barabote R.D."/>
            <person name="Xie G."/>
            <person name="Leu D.H."/>
            <person name="Normand P."/>
            <person name="Necsulea A."/>
            <person name="Daubin V."/>
            <person name="Medigue C."/>
            <person name="Adney W.S."/>
            <person name="Xu X.C."/>
            <person name="Lapidus A."/>
            <person name="Parales R.E."/>
            <person name="Detter C."/>
            <person name="Pujic P."/>
            <person name="Bruce D."/>
            <person name="Lavire C."/>
            <person name="Challacombe J.F."/>
            <person name="Brettin T.S."/>
            <person name="Berry A.M."/>
        </authorList>
    </citation>
    <scope>NUCLEOTIDE SEQUENCE [LARGE SCALE GENOMIC DNA]</scope>
    <source>
        <strain evidence="23">ATCC 43068 / DSM 8971 / 11B</strain>
    </source>
</reference>
<gene>
    <name evidence="22" type="ordered locus">Acel_0962</name>
</gene>
<evidence type="ECO:0000313" key="23">
    <source>
        <dbReference type="Proteomes" id="UP000008221"/>
    </source>
</evidence>
<proteinExistence type="inferred from homology"/>
<evidence type="ECO:0000256" key="2">
    <source>
        <dbReference type="ARBA" id="ARBA00004651"/>
    </source>
</evidence>
<dbReference type="EMBL" id="CP000481">
    <property type="protein sequence ID" value="ABK52735.1"/>
    <property type="molecule type" value="Genomic_DNA"/>
</dbReference>
<evidence type="ECO:0000256" key="15">
    <source>
        <dbReference type="ARBA" id="ARBA00023014"/>
    </source>
</evidence>
<evidence type="ECO:0000256" key="11">
    <source>
        <dbReference type="ARBA" id="ARBA00022982"/>
    </source>
</evidence>
<evidence type="ECO:0000256" key="16">
    <source>
        <dbReference type="ARBA" id="ARBA00023136"/>
    </source>
</evidence>
<dbReference type="Pfam" id="PF00355">
    <property type="entry name" value="Rieske"/>
    <property type="match status" value="1"/>
</dbReference>
<accession>A0LTH5</accession>
<dbReference type="InterPro" id="IPR014349">
    <property type="entry name" value="Rieske_Fe-S_prot"/>
</dbReference>
<dbReference type="AlphaFoldDB" id="A0LTH5"/>